<evidence type="ECO:0000259" key="2">
    <source>
        <dbReference type="Pfam" id="PF01206"/>
    </source>
</evidence>
<evidence type="ECO:0000313" key="3">
    <source>
        <dbReference type="EMBL" id="GAA5099462.1"/>
    </source>
</evidence>
<dbReference type="Gene3D" id="3.30.110.40">
    <property type="entry name" value="TusA-like domain"/>
    <property type="match status" value="1"/>
</dbReference>
<protein>
    <submittedName>
        <fullName evidence="3">Sulfurtransferase TusA family protein</fullName>
    </submittedName>
</protein>
<dbReference type="InterPro" id="IPR036868">
    <property type="entry name" value="TusA-like_sf"/>
</dbReference>
<accession>A0ABP9MRT3</accession>
<organism evidence="3 4">
    <name type="scientific">Wohlfahrtiimonas larvae</name>
    <dbReference type="NCBI Taxonomy" id="1157986"/>
    <lineage>
        <taxon>Bacteria</taxon>
        <taxon>Pseudomonadati</taxon>
        <taxon>Pseudomonadota</taxon>
        <taxon>Gammaproteobacteria</taxon>
        <taxon>Cardiobacteriales</taxon>
        <taxon>Ignatzschineriaceae</taxon>
        <taxon>Wohlfahrtiimonas</taxon>
    </lineage>
</organism>
<evidence type="ECO:0000256" key="1">
    <source>
        <dbReference type="ARBA" id="ARBA00008984"/>
    </source>
</evidence>
<keyword evidence="4" id="KW-1185">Reference proteome</keyword>
<dbReference type="Pfam" id="PF01206">
    <property type="entry name" value="TusA"/>
    <property type="match status" value="1"/>
</dbReference>
<dbReference type="Proteomes" id="UP001500631">
    <property type="component" value="Unassembled WGS sequence"/>
</dbReference>
<dbReference type="PANTHER" id="PTHR33279:SF6">
    <property type="entry name" value="SULFUR CARRIER PROTEIN YEDF-RELATED"/>
    <property type="match status" value="1"/>
</dbReference>
<dbReference type="RefSeq" id="WP_077925385.1">
    <property type="nucleotide sequence ID" value="NZ_BAABKE010000004.1"/>
</dbReference>
<name>A0ABP9MRT3_9GAMM</name>
<reference evidence="4" key="1">
    <citation type="journal article" date="2019" name="Int. J. Syst. Evol. Microbiol.">
        <title>The Global Catalogue of Microorganisms (GCM) 10K type strain sequencing project: providing services to taxonomists for standard genome sequencing and annotation.</title>
        <authorList>
            <consortium name="The Broad Institute Genomics Platform"/>
            <consortium name="The Broad Institute Genome Sequencing Center for Infectious Disease"/>
            <person name="Wu L."/>
            <person name="Ma J."/>
        </authorList>
    </citation>
    <scope>NUCLEOTIDE SEQUENCE [LARGE SCALE GENOMIC DNA]</scope>
    <source>
        <strain evidence="4">JCM 18424</strain>
    </source>
</reference>
<dbReference type="PANTHER" id="PTHR33279">
    <property type="entry name" value="SULFUR CARRIER PROTEIN YEDF-RELATED"/>
    <property type="match status" value="1"/>
</dbReference>
<feature type="domain" description="UPF0033" evidence="2">
    <location>
        <begin position="9"/>
        <end position="74"/>
    </location>
</feature>
<evidence type="ECO:0000313" key="4">
    <source>
        <dbReference type="Proteomes" id="UP001500631"/>
    </source>
</evidence>
<comment type="caution">
    <text evidence="3">The sequence shown here is derived from an EMBL/GenBank/DDBJ whole genome shotgun (WGS) entry which is preliminary data.</text>
</comment>
<gene>
    <name evidence="3" type="ORF">GCM10023338_12990</name>
</gene>
<comment type="similarity">
    <text evidence="1">Belongs to the sulfur carrier protein TusA family.</text>
</comment>
<sequence>MALYELKSVGLVCPFPLIEAKEQMAKLEKGDELLIEFDCTQGTEAIPRWAAENGYPVSDYQQIGDATWRITIIKP</sequence>
<dbReference type="SUPFAM" id="SSF64307">
    <property type="entry name" value="SirA-like"/>
    <property type="match status" value="1"/>
</dbReference>
<dbReference type="InterPro" id="IPR001455">
    <property type="entry name" value="TusA-like"/>
</dbReference>
<dbReference type="EMBL" id="BAABKE010000004">
    <property type="protein sequence ID" value="GAA5099462.1"/>
    <property type="molecule type" value="Genomic_DNA"/>
</dbReference>
<dbReference type="CDD" id="cd00291">
    <property type="entry name" value="SirA_YedF_YeeD"/>
    <property type="match status" value="1"/>
</dbReference>
<proteinExistence type="inferred from homology"/>